<name>A0ABP1PXW3_9HEXA</name>
<dbReference type="EMBL" id="CAXLJM020000013">
    <property type="protein sequence ID" value="CAL8077867.1"/>
    <property type="molecule type" value="Genomic_DNA"/>
</dbReference>
<organism evidence="1 2">
    <name type="scientific">Orchesella dallaii</name>
    <dbReference type="NCBI Taxonomy" id="48710"/>
    <lineage>
        <taxon>Eukaryota</taxon>
        <taxon>Metazoa</taxon>
        <taxon>Ecdysozoa</taxon>
        <taxon>Arthropoda</taxon>
        <taxon>Hexapoda</taxon>
        <taxon>Collembola</taxon>
        <taxon>Entomobryomorpha</taxon>
        <taxon>Entomobryoidea</taxon>
        <taxon>Orchesellidae</taxon>
        <taxon>Orchesellinae</taxon>
        <taxon>Orchesella</taxon>
    </lineage>
</organism>
<sequence>MSTGEETWNSNCASKSCSSGRCRCYYMSIYNGLLCHHIEAREGRRIVDVSHSQTSTPTQAAFGTGACTPTCAATVLFCTLPGGSIPPFIPRFRHHLFQILGRTQS</sequence>
<evidence type="ECO:0000313" key="1">
    <source>
        <dbReference type="EMBL" id="CAL8077867.1"/>
    </source>
</evidence>
<evidence type="ECO:0000313" key="2">
    <source>
        <dbReference type="Proteomes" id="UP001642540"/>
    </source>
</evidence>
<keyword evidence="2" id="KW-1185">Reference proteome</keyword>
<reference evidence="1 2" key="1">
    <citation type="submission" date="2024-08" db="EMBL/GenBank/DDBJ databases">
        <authorList>
            <person name="Cucini C."/>
            <person name="Frati F."/>
        </authorList>
    </citation>
    <scope>NUCLEOTIDE SEQUENCE [LARGE SCALE GENOMIC DNA]</scope>
</reference>
<dbReference type="Proteomes" id="UP001642540">
    <property type="component" value="Unassembled WGS sequence"/>
</dbReference>
<comment type="caution">
    <text evidence="1">The sequence shown here is derived from an EMBL/GenBank/DDBJ whole genome shotgun (WGS) entry which is preliminary data.</text>
</comment>
<proteinExistence type="predicted"/>
<accession>A0ABP1PXW3</accession>
<protein>
    <submittedName>
        <fullName evidence="1">Uncharacterized protein</fullName>
    </submittedName>
</protein>
<gene>
    <name evidence="1" type="ORF">ODALV1_LOCUS3940</name>
</gene>